<dbReference type="SUPFAM" id="SSF52788">
    <property type="entry name" value="Phosphotyrosine protein phosphatases I"/>
    <property type="match status" value="1"/>
</dbReference>
<dbReference type="AlphaFoldDB" id="A0A1Y1IVK8"/>
<dbReference type="Gene3D" id="3.40.50.2300">
    <property type="match status" value="1"/>
</dbReference>
<evidence type="ECO:0000313" key="4">
    <source>
        <dbReference type="Proteomes" id="UP000054558"/>
    </source>
</evidence>
<dbReference type="Proteomes" id="UP000054558">
    <property type="component" value="Unassembled WGS sequence"/>
</dbReference>
<dbReference type="STRING" id="105231.A0A1Y1IVK8"/>
<reference evidence="3 4" key="1">
    <citation type="journal article" date="2014" name="Nat. Commun.">
        <title>Klebsormidium flaccidum genome reveals primary factors for plant terrestrial adaptation.</title>
        <authorList>
            <person name="Hori K."/>
            <person name="Maruyama F."/>
            <person name="Fujisawa T."/>
            <person name="Togashi T."/>
            <person name="Yamamoto N."/>
            <person name="Seo M."/>
            <person name="Sato S."/>
            <person name="Yamada T."/>
            <person name="Mori H."/>
            <person name="Tajima N."/>
            <person name="Moriyama T."/>
            <person name="Ikeuchi M."/>
            <person name="Watanabe M."/>
            <person name="Wada H."/>
            <person name="Kobayashi K."/>
            <person name="Saito M."/>
            <person name="Masuda T."/>
            <person name="Sasaki-Sekimoto Y."/>
            <person name="Mashiguchi K."/>
            <person name="Awai K."/>
            <person name="Shimojima M."/>
            <person name="Masuda S."/>
            <person name="Iwai M."/>
            <person name="Nobusawa T."/>
            <person name="Narise T."/>
            <person name="Kondo S."/>
            <person name="Saito H."/>
            <person name="Sato R."/>
            <person name="Murakawa M."/>
            <person name="Ihara Y."/>
            <person name="Oshima-Yamada Y."/>
            <person name="Ohtaka K."/>
            <person name="Satoh M."/>
            <person name="Sonobe K."/>
            <person name="Ishii M."/>
            <person name="Ohtani R."/>
            <person name="Kanamori-Sato M."/>
            <person name="Honoki R."/>
            <person name="Miyazaki D."/>
            <person name="Mochizuki H."/>
            <person name="Umetsu J."/>
            <person name="Higashi K."/>
            <person name="Shibata D."/>
            <person name="Kamiya Y."/>
            <person name="Sato N."/>
            <person name="Nakamura Y."/>
            <person name="Tabata S."/>
            <person name="Ida S."/>
            <person name="Kurokawa K."/>
            <person name="Ohta H."/>
        </authorList>
    </citation>
    <scope>NUCLEOTIDE SEQUENCE [LARGE SCALE GENOMIC DNA]</scope>
    <source>
        <strain evidence="3 4">NIES-2285</strain>
    </source>
</reference>
<evidence type="ECO:0000256" key="2">
    <source>
        <dbReference type="SAM" id="Phobius"/>
    </source>
</evidence>
<protein>
    <submittedName>
        <fullName evidence="3">Uncharacterized protein</fullName>
    </submittedName>
</protein>
<organism evidence="3 4">
    <name type="scientific">Klebsormidium nitens</name>
    <name type="common">Green alga</name>
    <name type="synonym">Ulothrix nitens</name>
    <dbReference type="NCBI Taxonomy" id="105231"/>
    <lineage>
        <taxon>Eukaryota</taxon>
        <taxon>Viridiplantae</taxon>
        <taxon>Streptophyta</taxon>
        <taxon>Klebsormidiophyceae</taxon>
        <taxon>Klebsormidiales</taxon>
        <taxon>Klebsormidiaceae</taxon>
        <taxon>Klebsormidium</taxon>
    </lineage>
</organism>
<feature type="transmembrane region" description="Helical" evidence="2">
    <location>
        <begin position="219"/>
        <end position="240"/>
    </location>
</feature>
<gene>
    <name evidence="3" type="ORF">KFL_011100030</name>
</gene>
<keyword evidence="2" id="KW-0472">Membrane</keyword>
<keyword evidence="2" id="KW-1133">Transmembrane helix</keyword>
<keyword evidence="4" id="KW-1185">Reference proteome</keyword>
<accession>A0A1Y1IVK8</accession>
<feature type="region of interest" description="Disordered" evidence="1">
    <location>
        <begin position="9"/>
        <end position="29"/>
    </location>
</feature>
<name>A0A1Y1IVK8_KLENI</name>
<dbReference type="InterPro" id="IPR036196">
    <property type="entry name" value="Ptyr_pPase_sf"/>
</dbReference>
<keyword evidence="2" id="KW-0812">Transmembrane</keyword>
<dbReference type="OrthoDB" id="507543at2759"/>
<dbReference type="EMBL" id="DF238059">
    <property type="protein sequence ID" value="GAQ92727.1"/>
    <property type="molecule type" value="Genomic_DNA"/>
</dbReference>
<sequence length="254" mass="28155">MSSRLVSAAASSGSDAGMDEGPSSSQASCDVDTVGDALLQWKMARMTEGGQSLDWGRYHLQVMFVDRYHMVRARLVEGLFTRIASWNGAGLALQPHSSGIDPAEGDSPPSRLLEEAGRLRIGQYIVTEPPTRFQRSDLDMHDMIVAVDIGVRDEIMRMVADESPDEQSTYGHKVRLLMDFANYGSASNLEDELAELMESALPGARSSLEIERPYMREWAAWRSMVAIMVLSCSGLVRFLLDQYPDDLPDYDPVD</sequence>
<proteinExistence type="predicted"/>
<evidence type="ECO:0000313" key="3">
    <source>
        <dbReference type="EMBL" id="GAQ92727.1"/>
    </source>
</evidence>
<evidence type="ECO:0000256" key="1">
    <source>
        <dbReference type="SAM" id="MobiDB-lite"/>
    </source>
</evidence>